<protein>
    <submittedName>
        <fullName evidence="2">Uncharacterized protein</fullName>
    </submittedName>
</protein>
<feature type="compositionally biased region" description="Polar residues" evidence="1">
    <location>
        <begin position="34"/>
        <end position="45"/>
    </location>
</feature>
<dbReference type="RefSeq" id="XP_059600857.1">
    <property type="nucleotide sequence ID" value="XM_059748265.1"/>
</dbReference>
<dbReference type="AlphaFoldDB" id="A0AAJ8BPB0"/>
<gene>
    <name evidence="2" type="ORF">An07g02140</name>
</gene>
<feature type="region of interest" description="Disordered" evidence="1">
    <location>
        <begin position="26"/>
        <end position="49"/>
    </location>
</feature>
<evidence type="ECO:0000256" key="1">
    <source>
        <dbReference type="SAM" id="MobiDB-lite"/>
    </source>
</evidence>
<evidence type="ECO:0000313" key="2">
    <source>
        <dbReference type="RefSeq" id="XP_059600857.1"/>
    </source>
</evidence>
<dbReference type="VEuPathDB" id="FungiDB:An07g02140"/>
<dbReference type="KEGG" id="ang:An07g02140"/>
<sequence>MHISPGQQMHHDWIVTLPGAWKEWHRLSDPPNPNSHSAAESTGSSRAVWREPSPVTDICQLQCSHGWGWKVDRESSLARIRPSPDQLIFSVPVPVPDPCLPAAEPGEEFPTPLQGPGYSSAAKYHSSCILTRELRSQIKMLTRIQDSTIYCPHSKYGRRLTNSRASVP</sequence>
<name>A0AAJ8BPB0_ASPNG</name>
<dbReference type="GeneID" id="84591293"/>
<organism evidence="2">
    <name type="scientific">Aspergillus niger</name>
    <dbReference type="NCBI Taxonomy" id="5061"/>
    <lineage>
        <taxon>Eukaryota</taxon>
        <taxon>Fungi</taxon>
        <taxon>Dikarya</taxon>
        <taxon>Ascomycota</taxon>
        <taxon>Pezizomycotina</taxon>
        <taxon>Eurotiomycetes</taxon>
        <taxon>Eurotiomycetidae</taxon>
        <taxon>Eurotiales</taxon>
        <taxon>Aspergillaceae</taxon>
        <taxon>Aspergillus</taxon>
        <taxon>Aspergillus subgen. Circumdati</taxon>
    </lineage>
</organism>
<reference evidence="2" key="1">
    <citation type="submission" date="2025-02" db="EMBL/GenBank/DDBJ databases">
        <authorList>
            <consortium name="NCBI Genome Project"/>
        </authorList>
    </citation>
    <scope>NUCLEOTIDE SEQUENCE</scope>
</reference>
<accession>A0AAJ8BPB0</accession>
<reference evidence="2" key="2">
    <citation type="submission" date="2025-08" db="UniProtKB">
        <authorList>
            <consortium name="RefSeq"/>
        </authorList>
    </citation>
    <scope>IDENTIFICATION</scope>
</reference>
<proteinExistence type="predicted"/>